<dbReference type="AlphaFoldDB" id="A0AAD8RXP5"/>
<dbReference type="EMBL" id="JAUUTY010000005">
    <property type="protein sequence ID" value="KAK1632842.1"/>
    <property type="molecule type" value="Genomic_DNA"/>
</dbReference>
<proteinExistence type="predicted"/>
<dbReference type="PANTHER" id="PTHR44259:SF111">
    <property type="entry name" value="OS04G0167600 PROTEIN"/>
    <property type="match status" value="1"/>
</dbReference>
<evidence type="ECO:0000313" key="2">
    <source>
        <dbReference type="EMBL" id="KAK1632842.1"/>
    </source>
</evidence>
<evidence type="ECO:0000259" key="1">
    <source>
        <dbReference type="Pfam" id="PF03478"/>
    </source>
</evidence>
<dbReference type="InterPro" id="IPR050942">
    <property type="entry name" value="F-box_BR-signaling"/>
</dbReference>
<dbReference type="PANTHER" id="PTHR44259">
    <property type="entry name" value="OS07G0183000 PROTEIN-RELATED"/>
    <property type="match status" value="1"/>
</dbReference>
<comment type="caution">
    <text evidence="2">The sequence shown here is derived from an EMBL/GenBank/DDBJ whole genome shotgun (WGS) entry which is preliminary data.</text>
</comment>
<gene>
    <name evidence="2" type="ORF">QYE76_007157</name>
</gene>
<organism evidence="2 3">
    <name type="scientific">Lolium multiflorum</name>
    <name type="common">Italian ryegrass</name>
    <name type="synonym">Lolium perenne subsp. multiflorum</name>
    <dbReference type="NCBI Taxonomy" id="4521"/>
    <lineage>
        <taxon>Eukaryota</taxon>
        <taxon>Viridiplantae</taxon>
        <taxon>Streptophyta</taxon>
        <taxon>Embryophyta</taxon>
        <taxon>Tracheophyta</taxon>
        <taxon>Spermatophyta</taxon>
        <taxon>Magnoliopsida</taxon>
        <taxon>Liliopsida</taxon>
        <taxon>Poales</taxon>
        <taxon>Poaceae</taxon>
        <taxon>BOP clade</taxon>
        <taxon>Pooideae</taxon>
        <taxon>Poodae</taxon>
        <taxon>Poeae</taxon>
        <taxon>Poeae Chloroplast Group 2 (Poeae type)</taxon>
        <taxon>Loliodinae</taxon>
        <taxon>Loliinae</taxon>
        <taxon>Lolium</taxon>
    </lineage>
</organism>
<feature type="domain" description="KIB1-4 beta-propeller" evidence="1">
    <location>
        <begin position="79"/>
        <end position="346"/>
    </location>
</feature>
<reference evidence="2" key="1">
    <citation type="submission" date="2023-07" db="EMBL/GenBank/DDBJ databases">
        <title>A chromosome-level genome assembly of Lolium multiflorum.</title>
        <authorList>
            <person name="Chen Y."/>
            <person name="Copetti D."/>
            <person name="Kolliker R."/>
            <person name="Studer B."/>
        </authorList>
    </citation>
    <scope>NUCLEOTIDE SEQUENCE</scope>
    <source>
        <strain evidence="2">02402/16</strain>
        <tissue evidence="2">Leaf</tissue>
    </source>
</reference>
<dbReference type="Proteomes" id="UP001231189">
    <property type="component" value="Unassembled WGS sequence"/>
</dbReference>
<evidence type="ECO:0000313" key="3">
    <source>
        <dbReference type="Proteomes" id="UP001231189"/>
    </source>
</evidence>
<accession>A0AAD8RXP5</accession>
<name>A0AAD8RXP5_LOLMU</name>
<dbReference type="InterPro" id="IPR005174">
    <property type="entry name" value="KIB1-4_b-propeller"/>
</dbReference>
<keyword evidence="3" id="KW-1185">Reference proteome</keyword>
<sequence>MAAQPRRRSQRLLEQKQDWSTILPHELWELISKRLPSGHDASNFRSMCRLWRDALPFTEFEPVLMLPFDPESPDGVVTFYRLTDGEFFTKDLPALHGKEVCGSSHGWLALVDEAACLTLLNPFTNATVDLPPTDERFALVSMRTVIMLDGRWVHPSPSDGVLRETKLGDMREVFFHEVVLSSPADSGNCIAMALLTESSEVAFCRVGVAGGSWTLLNTGLKQDISCIVHCRSRFLAITHDGQISICNVGGATPTARPVQSFDLPKQVNPLSYLQVNGELHLVCTVVQPGSTTYSTRLYRCNVFARKPVWSRVRNAGDLTLLTSHNLAVGHAGGSVSGLKKNSVYYSGHLSGCIHHDGCKHNPNHVLEIINVANGKSEWLPYRQNTQGSPEAICWIMPNPWTQGLLRLVIP</sequence>
<dbReference type="Pfam" id="PF03478">
    <property type="entry name" value="Beta-prop_KIB1-4"/>
    <property type="match status" value="1"/>
</dbReference>
<protein>
    <recommendedName>
        <fullName evidence="1">KIB1-4 beta-propeller domain-containing protein</fullName>
    </recommendedName>
</protein>